<gene>
    <name evidence="2" type="ORF">GHK86_15170</name>
</gene>
<comment type="caution">
    <text evidence="2">The sequence shown here is derived from an EMBL/GenBank/DDBJ whole genome shotgun (WGS) entry which is preliminary data.</text>
</comment>
<feature type="region of interest" description="Disordered" evidence="1">
    <location>
        <begin position="1"/>
        <end position="36"/>
    </location>
</feature>
<accession>A0ABW9QWZ0</accession>
<name>A0ABW9QWZ0_9ACTN</name>
<feature type="compositionally biased region" description="Basic and acidic residues" evidence="1">
    <location>
        <begin position="8"/>
        <end position="17"/>
    </location>
</feature>
<evidence type="ECO:0000313" key="3">
    <source>
        <dbReference type="Proteomes" id="UP000437736"/>
    </source>
</evidence>
<organism evidence="2 3">
    <name type="scientific">Acidiferrimicrobium australe</name>
    <dbReference type="NCBI Taxonomy" id="2664430"/>
    <lineage>
        <taxon>Bacteria</taxon>
        <taxon>Bacillati</taxon>
        <taxon>Actinomycetota</taxon>
        <taxon>Acidimicrobiia</taxon>
        <taxon>Acidimicrobiales</taxon>
        <taxon>Acidimicrobiaceae</taxon>
        <taxon>Acidiferrimicrobium</taxon>
    </lineage>
</organism>
<proteinExistence type="predicted"/>
<dbReference type="Proteomes" id="UP000437736">
    <property type="component" value="Unassembled WGS sequence"/>
</dbReference>
<dbReference type="EMBL" id="WJHE01000829">
    <property type="protein sequence ID" value="MST34056.1"/>
    <property type="molecule type" value="Genomic_DNA"/>
</dbReference>
<evidence type="ECO:0000313" key="2">
    <source>
        <dbReference type="EMBL" id="MST34056.1"/>
    </source>
</evidence>
<keyword evidence="3" id="KW-1185">Reference proteome</keyword>
<reference evidence="2 3" key="1">
    <citation type="submission" date="2019-11" db="EMBL/GenBank/DDBJ databases">
        <title>Acidiferrimicrobium australis gen. nov., sp. nov., an acidophilic and obligately heterotrophic, member of the Actinobacteria that catalyses dissimilatory oxido- reduction of iron isolated from metal-rich acidic water in Chile.</title>
        <authorList>
            <person name="Gonzalez D."/>
            <person name="Huber K."/>
            <person name="Hedrich S."/>
            <person name="Rojas-Villalobos C."/>
            <person name="Quatrini R."/>
            <person name="Dinamarca M.A."/>
            <person name="Schwarz A."/>
            <person name="Canales C."/>
            <person name="Nancucheo I."/>
        </authorList>
    </citation>
    <scope>NUCLEOTIDE SEQUENCE [LARGE SCALE GENOMIC DNA]</scope>
    <source>
        <strain evidence="2 3">USS-CCA1</strain>
    </source>
</reference>
<evidence type="ECO:0008006" key="4">
    <source>
        <dbReference type="Google" id="ProtNLM"/>
    </source>
</evidence>
<evidence type="ECO:0000256" key="1">
    <source>
        <dbReference type="SAM" id="MobiDB-lite"/>
    </source>
</evidence>
<protein>
    <recommendedName>
        <fullName evidence="4">DUF1844 domain-containing protein</fullName>
    </recommendedName>
</protein>
<sequence length="131" mass="13709">MSTLWTPDGERPIRRGGEQPAAAPAPEPAAPSDAELEAELAEVRDQLARTPAEVVVANHAYGLWQLAALHLSLEAPQLDQARTAIDAFAALVEGMQGRLGEAEGQLVGALEQLRLAYVEIARAGQAPPAGG</sequence>